<evidence type="ECO:0000313" key="7">
    <source>
        <dbReference type="Proteomes" id="UP000198951"/>
    </source>
</evidence>
<comment type="similarity">
    <text evidence="3">Belongs to the aldo/keto reductase family. Aldo/keto reductase 2 subfamily.</text>
</comment>
<dbReference type="GO" id="GO:0016491">
    <property type="term" value="F:oxidoreductase activity"/>
    <property type="evidence" value="ECO:0007669"/>
    <property type="project" value="UniProtKB-KW"/>
</dbReference>
<keyword evidence="1" id="KW-0521">NADP</keyword>
<evidence type="ECO:0000313" key="6">
    <source>
        <dbReference type="EMBL" id="SEA15611.1"/>
    </source>
</evidence>
<dbReference type="RefSeq" id="WP_091085229.1">
    <property type="nucleotide sequence ID" value="NZ_FNRD01000002.1"/>
</dbReference>
<evidence type="ECO:0000256" key="2">
    <source>
        <dbReference type="ARBA" id="ARBA00023002"/>
    </source>
</evidence>
<dbReference type="InterPro" id="IPR050523">
    <property type="entry name" value="AKR_Detox_Biosynth"/>
</dbReference>
<feature type="domain" description="NADP-dependent oxidoreductase" evidence="5">
    <location>
        <begin position="15"/>
        <end position="337"/>
    </location>
</feature>
<dbReference type="CDD" id="cd19094">
    <property type="entry name" value="AKR_Tas-like"/>
    <property type="match status" value="1"/>
</dbReference>
<evidence type="ECO:0000256" key="4">
    <source>
        <dbReference type="ARBA" id="ARBA00070119"/>
    </source>
</evidence>
<proteinExistence type="inferred from homology"/>
<dbReference type="OrthoDB" id="9773828at2"/>
<keyword evidence="2" id="KW-0560">Oxidoreductase</keyword>
<dbReference type="Gene3D" id="3.20.20.100">
    <property type="entry name" value="NADP-dependent oxidoreductase domain"/>
    <property type="match status" value="1"/>
</dbReference>
<dbReference type="FunFam" id="3.20.20.100:FF:000005">
    <property type="entry name" value="NADP(H)-dependent aldo-keto reductase"/>
    <property type="match status" value="1"/>
</dbReference>
<keyword evidence="7" id="KW-1185">Reference proteome</keyword>
<dbReference type="InterPro" id="IPR036812">
    <property type="entry name" value="NAD(P)_OxRdtase_dom_sf"/>
</dbReference>
<dbReference type="InterPro" id="IPR023210">
    <property type="entry name" value="NADP_OxRdtase_dom"/>
</dbReference>
<dbReference type="SUPFAM" id="SSF51430">
    <property type="entry name" value="NAD(P)-linked oxidoreductase"/>
    <property type="match status" value="1"/>
</dbReference>
<evidence type="ECO:0000256" key="1">
    <source>
        <dbReference type="ARBA" id="ARBA00022857"/>
    </source>
</evidence>
<dbReference type="PANTHER" id="PTHR43364:SF4">
    <property type="entry name" value="NAD(P)-LINKED OXIDOREDUCTASE SUPERFAMILY PROTEIN"/>
    <property type="match status" value="1"/>
</dbReference>
<accession>A0A1H3YWN2</accession>
<dbReference type="STRING" id="150146.SAMN05443667_102148"/>
<name>A0A1H3YWN2_9FLAO</name>
<evidence type="ECO:0000256" key="3">
    <source>
        <dbReference type="ARBA" id="ARBA00038157"/>
    </source>
</evidence>
<dbReference type="PANTHER" id="PTHR43364">
    <property type="entry name" value="NADH-SPECIFIC METHYLGLYOXAL REDUCTASE-RELATED"/>
    <property type="match status" value="1"/>
</dbReference>
<dbReference type="Proteomes" id="UP000198951">
    <property type="component" value="Unassembled WGS sequence"/>
</dbReference>
<protein>
    <recommendedName>
        <fullName evidence="4">Protein tas</fullName>
    </recommendedName>
</protein>
<dbReference type="Pfam" id="PF00248">
    <property type="entry name" value="Aldo_ket_red"/>
    <property type="match status" value="1"/>
</dbReference>
<reference evidence="7" key="1">
    <citation type="submission" date="2016-10" db="EMBL/GenBank/DDBJ databases">
        <authorList>
            <person name="Varghese N."/>
            <person name="Submissions S."/>
        </authorList>
    </citation>
    <scope>NUCLEOTIDE SEQUENCE [LARGE SCALE GENOMIC DNA]</scope>
    <source>
        <strain evidence="7">DSM 22376</strain>
    </source>
</reference>
<sequence>MKYTTLPNTEIKVSKICLGTMTFGEQNTEAEGHEQMDYALEQGVNFFDTAEMYSVPAREETYGSTERILGTWFKKTGRREEVVLASKIGGPNPNFAYMRDTTDFSAASIKYALDNSLQRLQTDYIDLYQLHWPERKTNYFGQRGFKVQEEDAWVDNIHAVLDTLGDFIKEGKIKQIGLSNETPWGIMRFLEESKHHNLPRIKTVQNPYSLLNRLYETGSAEIGYRENVGLLAYSPMAFGVLSGKFLTGEKHPKARINLFPQYSRYNSAQCTEATKLYQEIARKNGLSLTELSLAFIEQQPFVTSTIIGATTMEQLKENIDTIQVSLSDEILKAIDEVQAIIPDPAP</sequence>
<gene>
    <name evidence="6" type="ORF">SAMN05443667_102148</name>
</gene>
<dbReference type="AlphaFoldDB" id="A0A1H3YWN2"/>
<evidence type="ECO:0000259" key="5">
    <source>
        <dbReference type="Pfam" id="PF00248"/>
    </source>
</evidence>
<organism evidence="6 7">
    <name type="scientific">Flavobacterium gillisiae</name>
    <dbReference type="NCBI Taxonomy" id="150146"/>
    <lineage>
        <taxon>Bacteria</taxon>
        <taxon>Pseudomonadati</taxon>
        <taxon>Bacteroidota</taxon>
        <taxon>Flavobacteriia</taxon>
        <taxon>Flavobacteriales</taxon>
        <taxon>Flavobacteriaceae</taxon>
        <taxon>Flavobacterium</taxon>
    </lineage>
</organism>
<dbReference type="EMBL" id="FNRD01000002">
    <property type="protein sequence ID" value="SEA15611.1"/>
    <property type="molecule type" value="Genomic_DNA"/>
</dbReference>